<evidence type="ECO:0000256" key="1">
    <source>
        <dbReference type="ARBA" id="ARBA00008467"/>
    </source>
</evidence>
<sequence>MAGNEVVVTGLEVISPLGSTAAGHWDALLKGRSGVAAMRHPWAQRLPVRIAGEVSMDLDAGLSRPETRRYDRVQKLALSAARQAWKDAGLYGADVDTGRLAVCIGTGMSGVASMLEQSAIMEQRGPLAVSPTAIVRTMGSAPAACVGVDLGARAGVHSVSSACASGTEAIARAAEIIRSGRADVVLAGGAEASIVPQSFAAFHALRALSLRNDEPAAASRPWDARRDGFVMGEGAGMLVLENARHALARGAHIRAVLTGTAVTSDGHDLIQPRPGGQGLADAITFALRDAGLDRTDVTHVNAHATGTQIGDLAEADAIRSAVGEHPVLTANKSATGHLLGAAGAVEAAVAVLTLGAGMVPPTINLDEPGAGIALDVVTGAPRMLDVTAVLKTSLGFGGHNVALLFTRW</sequence>
<reference evidence="5 6" key="1">
    <citation type="submission" date="2018-06" db="EMBL/GenBank/DDBJ databases">
        <title>Genomic Encyclopedia of Type Strains, Phase III (KMG-III): the genomes of soil and plant-associated and newly described type strains.</title>
        <authorList>
            <person name="Whitman W."/>
        </authorList>
    </citation>
    <scope>NUCLEOTIDE SEQUENCE [LARGE SCALE GENOMIC DNA]</scope>
    <source>
        <strain evidence="5 6">CGMCC 4.7090</strain>
    </source>
</reference>
<accession>A0A327ZIV7</accession>
<comment type="caution">
    <text evidence="5">The sequence shown here is derived from an EMBL/GenBank/DDBJ whole genome shotgun (WGS) entry which is preliminary data.</text>
</comment>
<dbReference type="Pfam" id="PF02801">
    <property type="entry name" value="Ketoacyl-synt_C"/>
    <property type="match status" value="1"/>
</dbReference>
<dbReference type="SUPFAM" id="SSF53901">
    <property type="entry name" value="Thiolase-like"/>
    <property type="match status" value="2"/>
</dbReference>
<name>A0A327ZIV7_9ACTN</name>
<dbReference type="PANTHER" id="PTHR11712">
    <property type="entry name" value="POLYKETIDE SYNTHASE-RELATED"/>
    <property type="match status" value="1"/>
</dbReference>
<dbReference type="OrthoDB" id="9808669at2"/>
<keyword evidence="6" id="KW-1185">Reference proteome</keyword>
<dbReference type="GO" id="GO:0005829">
    <property type="term" value="C:cytosol"/>
    <property type="evidence" value="ECO:0007669"/>
    <property type="project" value="TreeGrafter"/>
</dbReference>
<evidence type="ECO:0000256" key="3">
    <source>
        <dbReference type="RuleBase" id="RU003694"/>
    </source>
</evidence>
<dbReference type="PANTHER" id="PTHR11712:SF336">
    <property type="entry name" value="3-OXOACYL-[ACYL-CARRIER-PROTEIN] SYNTHASE, MITOCHONDRIAL"/>
    <property type="match status" value="1"/>
</dbReference>
<feature type="domain" description="Ketosynthase family 3 (KS3)" evidence="4">
    <location>
        <begin position="3"/>
        <end position="407"/>
    </location>
</feature>
<dbReference type="CDD" id="cd00834">
    <property type="entry name" value="KAS_I_II"/>
    <property type="match status" value="1"/>
</dbReference>
<dbReference type="InterPro" id="IPR000794">
    <property type="entry name" value="Beta-ketoacyl_synthase"/>
</dbReference>
<evidence type="ECO:0000313" key="5">
    <source>
        <dbReference type="EMBL" id="RAK42897.1"/>
    </source>
</evidence>
<dbReference type="InterPro" id="IPR016039">
    <property type="entry name" value="Thiolase-like"/>
</dbReference>
<dbReference type="PROSITE" id="PS52004">
    <property type="entry name" value="KS3_2"/>
    <property type="match status" value="1"/>
</dbReference>
<organism evidence="5 6">
    <name type="scientific">Actinoplanes lutulentus</name>
    <dbReference type="NCBI Taxonomy" id="1287878"/>
    <lineage>
        <taxon>Bacteria</taxon>
        <taxon>Bacillati</taxon>
        <taxon>Actinomycetota</taxon>
        <taxon>Actinomycetes</taxon>
        <taxon>Micromonosporales</taxon>
        <taxon>Micromonosporaceae</taxon>
        <taxon>Actinoplanes</taxon>
    </lineage>
</organism>
<dbReference type="GO" id="GO:0006633">
    <property type="term" value="P:fatty acid biosynthetic process"/>
    <property type="evidence" value="ECO:0007669"/>
    <property type="project" value="TreeGrafter"/>
</dbReference>
<dbReference type="GO" id="GO:0004315">
    <property type="term" value="F:3-oxoacyl-[acyl-carrier-protein] synthase activity"/>
    <property type="evidence" value="ECO:0007669"/>
    <property type="project" value="TreeGrafter"/>
</dbReference>
<dbReference type="NCBIfam" id="NF005589">
    <property type="entry name" value="PRK07314.1"/>
    <property type="match status" value="1"/>
</dbReference>
<dbReference type="InterPro" id="IPR020841">
    <property type="entry name" value="PKS_Beta-ketoAc_synthase_dom"/>
</dbReference>
<dbReference type="FunFam" id="3.40.47.10:FF:000018">
    <property type="entry name" value="3-oxoacyl-[acyl-carrier-protein] synthase 2"/>
    <property type="match status" value="1"/>
</dbReference>
<gene>
    <name evidence="5" type="ORF">B0I29_10127</name>
</gene>
<dbReference type="InterPro" id="IPR014030">
    <property type="entry name" value="Ketoacyl_synth_N"/>
</dbReference>
<proteinExistence type="inferred from homology"/>
<dbReference type="Pfam" id="PF00109">
    <property type="entry name" value="ketoacyl-synt"/>
    <property type="match status" value="1"/>
</dbReference>
<keyword evidence="2 3" id="KW-0808">Transferase</keyword>
<dbReference type="Gene3D" id="3.40.47.10">
    <property type="match status" value="2"/>
</dbReference>
<dbReference type="InterPro" id="IPR014031">
    <property type="entry name" value="Ketoacyl_synth_C"/>
</dbReference>
<dbReference type="EMBL" id="QLMJ01000001">
    <property type="protein sequence ID" value="RAK42897.1"/>
    <property type="molecule type" value="Genomic_DNA"/>
</dbReference>
<dbReference type="Proteomes" id="UP000249341">
    <property type="component" value="Unassembled WGS sequence"/>
</dbReference>
<evidence type="ECO:0000313" key="6">
    <source>
        <dbReference type="Proteomes" id="UP000249341"/>
    </source>
</evidence>
<evidence type="ECO:0000259" key="4">
    <source>
        <dbReference type="PROSITE" id="PS52004"/>
    </source>
</evidence>
<protein>
    <submittedName>
        <fullName evidence="5">3-oxoacyl-[acyl-carrier-protein] synthase II</fullName>
    </submittedName>
</protein>
<dbReference type="AlphaFoldDB" id="A0A327ZIV7"/>
<evidence type="ECO:0000256" key="2">
    <source>
        <dbReference type="ARBA" id="ARBA00022679"/>
    </source>
</evidence>
<dbReference type="SMART" id="SM00825">
    <property type="entry name" value="PKS_KS"/>
    <property type="match status" value="1"/>
</dbReference>
<comment type="similarity">
    <text evidence="1 3">Belongs to the thiolase-like superfamily. Beta-ketoacyl-ACP synthases family.</text>
</comment>
<dbReference type="RefSeq" id="WP_111646731.1">
    <property type="nucleotide sequence ID" value="NZ_JACHWI010000001.1"/>
</dbReference>